<evidence type="ECO:0000256" key="4">
    <source>
        <dbReference type="ARBA" id="ARBA00022729"/>
    </source>
</evidence>
<evidence type="ECO:0000256" key="5">
    <source>
        <dbReference type="ARBA" id="ARBA00022989"/>
    </source>
</evidence>
<dbReference type="OMA" id="DVFEACF"/>
<evidence type="ECO:0000256" key="2">
    <source>
        <dbReference type="ARBA" id="ARBA00007104"/>
    </source>
</evidence>
<feature type="domain" description="GOLD" evidence="10">
    <location>
        <begin position="32"/>
        <end position="122"/>
    </location>
</feature>
<keyword evidence="3 7" id="KW-0812">Transmembrane</keyword>
<dbReference type="Proteomes" id="UP000005222">
    <property type="component" value="Chromosome J"/>
</dbReference>
<evidence type="ECO:0000256" key="8">
    <source>
        <dbReference type="SAM" id="Phobius"/>
    </source>
</evidence>
<comment type="subcellular location">
    <subcellularLocation>
        <location evidence="1 7">Membrane</location>
        <topology evidence="1 7">Single-pass type I membrane protein</topology>
    </subcellularLocation>
</comment>
<dbReference type="STRING" id="559304.G8YBL1"/>
<comment type="similarity">
    <text evidence="2 7">Belongs to the EMP24/GP25L family.</text>
</comment>
<feature type="signal peptide" evidence="9">
    <location>
        <begin position="1"/>
        <end position="19"/>
    </location>
</feature>
<keyword evidence="12" id="KW-1185">Reference proteome</keyword>
<evidence type="ECO:0000256" key="9">
    <source>
        <dbReference type="SAM" id="SignalP"/>
    </source>
</evidence>
<evidence type="ECO:0000256" key="3">
    <source>
        <dbReference type="ARBA" id="ARBA00022692"/>
    </source>
</evidence>
<keyword evidence="4 9" id="KW-0732">Signal</keyword>
<dbReference type="SMART" id="SM01190">
    <property type="entry name" value="EMP24_GP25L"/>
    <property type="match status" value="1"/>
</dbReference>
<reference evidence="11 12" key="1">
    <citation type="journal article" date="2012" name="G3 (Bethesda)">
        <title>Pichia sorbitophila, an interspecies yeast hybrid reveals early steps of genome resolution following polyploidization.</title>
        <authorList>
            <person name="Leh Louis V."/>
            <person name="Despons L."/>
            <person name="Friedrich A."/>
            <person name="Martin T."/>
            <person name="Durrens P."/>
            <person name="Casaregola S."/>
            <person name="Neuveglise C."/>
            <person name="Fairhead C."/>
            <person name="Marck C."/>
            <person name="Cruz J.A."/>
            <person name="Straub M.L."/>
            <person name="Kugler V."/>
            <person name="Sacerdot C."/>
            <person name="Uzunov Z."/>
            <person name="Thierry A."/>
            <person name="Weiss S."/>
            <person name="Bleykasten C."/>
            <person name="De Montigny J."/>
            <person name="Jacques N."/>
            <person name="Jung P."/>
            <person name="Lemaire M."/>
            <person name="Mallet S."/>
            <person name="Morel G."/>
            <person name="Richard G.F."/>
            <person name="Sarkar A."/>
            <person name="Savel G."/>
            <person name="Schacherer J."/>
            <person name="Seret M.L."/>
            <person name="Talla E."/>
            <person name="Samson G."/>
            <person name="Jubin C."/>
            <person name="Poulain J."/>
            <person name="Vacherie B."/>
            <person name="Barbe V."/>
            <person name="Pelletier E."/>
            <person name="Sherman D.J."/>
            <person name="Westhof E."/>
            <person name="Weissenbach J."/>
            <person name="Baret P.V."/>
            <person name="Wincker P."/>
            <person name="Gaillardin C."/>
            <person name="Dujon B."/>
            <person name="Souciet J.L."/>
        </authorList>
    </citation>
    <scope>NUCLEOTIDE SEQUENCE [LARGE SCALE GENOMIC DNA]</scope>
    <source>
        <strain evidence="12">ATCC MYA-4447 / BCRC 22081 / CBS 7064 / NBRC 10061 / NRRL Y-12695</strain>
    </source>
</reference>
<dbReference type="PANTHER" id="PTHR22811">
    <property type="entry name" value="TRANSMEMBRANE EMP24 DOMAIN-CONTAINING PROTEIN"/>
    <property type="match status" value="1"/>
</dbReference>
<dbReference type="InParanoid" id="G8YBL1"/>
<evidence type="ECO:0000259" key="10">
    <source>
        <dbReference type="PROSITE" id="PS50866"/>
    </source>
</evidence>
<dbReference type="Pfam" id="PF01105">
    <property type="entry name" value="EMP24_GP25L"/>
    <property type="match status" value="1"/>
</dbReference>
<accession>G8YBL1</accession>
<dbReference type="InterPro" id="IPR009038">
    <property type="entry name" value="GOLD_dom"/>
</dbReference>
<dbReference type="eggNOG" id="KOG1691">
    <property type="taxonomic scope" value="Eukaryota"/>
</dbReference>
<proteinExistence type="inferred from homology"/>
<name>G8YBL1_PICSO</name>
<evidence type="ECO:0000256" key="6">
    <source>
        <dbReference type="ARBA" id="ARBA00023136"/>
    </source>
</evidence>
<evidence type="ECO:0000256" key="7">
    <source>
        <dbReference type="RuleBase" id="RU003827"/>
    </source>
</evidence>
<dbReference type="HOGENOM" id="CLU_066963_3_0_1"/>
<dbReference type="OrthoDB" id="759142at2759"/>
<feature type="transmembrane region" description="Helical" evidence="8">
    <location>
        <begin position="182"/>
        <end position="202"/>
    </location>
</feature>
<dbReference type="GO" id="GO:0016020">
    <property type="term" value="C:membrane"/>
    <property type="evidence" value="ECO:0007669"/>
    <property type="project" value="UniProtKB-SubCell"/>
</dbReference>
<evidence type="ECO:0000256" key="1">
    <source>
        <dbReference type="ARBA" id="ARBA00004479"/>
    </source>
</evidence>
<dbReference type="FunCoup" id="G8YBL1">
    <property type="interactions" value="1833"/>
</dbReference>
<feature type="chain" id="PRO_5003519071" evidence="9">
    <location>
        <begin position="20"/>
        <end position="212"/>
    </location>
</feature>
<dbReference type="PROSITE" id="PS50866">
    <property type="entry name" value="GOLD"/>
    <property type="match status" value="1"/>
</dbReference>
<dbReference type="InterPro" id="IPR015720">
    <property type="entry name" value="Emp24-like"/>
</dbReference>
<evidence type="ECO:0000313" key="12">
    <source>
        <dbReference type="Proteomes" id="UP000005222"/>
    </source>
</evidence>
<sequence length="212" mass="24232">MLALKTVTCIAFFITLALGLHLEVPSSTSPQPVCIRDFVQPSQLVVVNVKTNNAVGDGQKLNMRITDRNGNEYRTIYDVRSTANIAFTSQSTAFDICFTNTMVHKWIKSSFPSREIELDVETGASARDWNAVQSAEKLKPIELDLRMVEEQIQEISNELGYLKAREERMRDTNESTNSRVKWFSLLIFLSLIGLGAWQIQYLRHYFKVKHII</sequence>
<organism evidence="11 12">
    <name type="scientific">Pichia sorbitophila (strain ATCC MYA-4447 / BCRC 22081 / CBS 7064 / NBRC 10061 / NRRL Y-12695)</name>
    <name type="common">Hybrid yeast</name>
    <dbReference type="NCBI Taxonomy" id="559304"/>
    <lineage>
        <taxon>Eukaryota</taxon>
        <taxon>Fungi</taxon>
        <taxon>Dikarya</taxon>
        <taxon>Ascomycota</taxon>
        <taxon>Saccharomycotina</taxon>
        <taxon>Pichiomycetes</taxon>
        <taxon>Debaryomycetaceae</taxon>
        <taxon>Millerozyma</taxon>
    </lineage>
</organism>
<evidence type="ECO:0000313" key="11">
    <source>
        <dbReference type="EMBL" id="CCE82342.1"/>
    </source>
</evidence>
<dbReference type="EMBL" id="FO082050">
    <property type="protein sequence ID" value="CCE82342.1"/>
    <property type="molecule type" value="Genomic_DNA"/>
</dbReference>
<protein>
    <submittedName>
        <fullName evidence="11">Piso0_002063 protein</fullName>
    </submittedName>
</protein>
<keyword evidence="6 8" id="KW-0472">Membrane</keyword>
<dbReference type="AlphaFoldDB" id="G8YBL1"/>
<gene>
    <name evidence="11" type="primary">Piso0_002063</name>
    <name evidence="11" type="ORF">GNLVRS01_PISO0J03859g</name>
</gene>
<keyword evidence="5 8" id="KW-1133">Transmembrane helix</keyword>